<evidence type="ECO:0000313" key="2">
    <source>
        <dbReference type="Ensembl" id="ENSDNVP00000025714.1"/>
    </source>
</evidence>
<dbReference type="AlphaFoldDB" id="A0A8C4KRJ5"/>
<protein>
    <submittedName>
        <fullName evidence="2">Uncharacterized protein</fullName>
    </submittedName>
</protein>
<name>A0A8C4KRJ5_DRONO</name>
<organism evidence="2 3">
    <name type="scientific">Dromaius novaehollandiae</name>
    <name type="common">Emu</name>
    <dbReference type="NCBI Taxonomy" id="8790"/>
    <lineage>
        <taxon>Eukaryota</taxon>
        <taxon>Metazoa</taxon>
        <taxon>Chordata</taxon>
        <taxon>Craniata</taxon>
        <taxon>Vertebrata</taxon>
        <taxon>Euteleostomi</taxon>
        <taxon>Archelosauria</taxon>
        <taxon>Archosauria</taxon>
        <taxon>Dinosauria</taxon>
        <taxon>Saurischia</taxon>
        <taxon>Theropoda</taxon>
        <taxon>Coelurosauria</taxon>
        <taxon>Aves</taxon>
        <taxon>Palaeognathae</taxon>
        <taxon>Casuariiformes</taxon>
        <taxon>Dromaiidae</taxon>
        <taxon>Dromaius</taxon>
    </lineage>
</organism>
<feature type="compositionally biased region" description="Gly residues" evidence="1">
    <location>
        <begin position="38"/>
        <end position="47"/>
    </location>
</feature>
<accession>A0A8C4KRJ5</accession>
<reference evidence="2" key="1">
    <citation type="submission" date="2025-08" db="UniProtKB">
        <authorList>
            <consortium name="Ensembl"/>
        </authorList>
    </citation>
    <scope>IDENTIFICATION</scope>
</reference>
<evidence type="ECO:0000256" key="1">
    <source>
        <dbReference type="SAM" id="MobiDB-lite"/>
    </source>
</evidence>
<keyword evidence="3" id="KW-1185">Reference proteome</keyword>
<evidence type="ECO:0000313" key="3">
    <source>
        <dbReference type="Proteomes" id="UP000694423"/>
    </source>
</evidence>
<dbReference type="Ensembl" id="ENSDNVT00000031114.1">
    <property type="protein sequence ID" value="ENSDNVP00000025714.1"/>
    <property type="gene ID" value="ENSDNVG00000017884.1"/>
</dbReference>
<dbReference type="Proteomes" id="UP000694423">
    <property type="component" value="Unplaced"/>
</dbReference>
<reference evidence="2" key="2">
    <citation type="submission" date="2025-09" db="UniProtKB">
        <authorList>
            <consortium name="Ensembl"/>
        </authorList>
    </citation>
    <scope>IDENTIFICATION</scope>
</reference>
<proteinExistence type="predicted"/>
<sequence>MRPLTRVSGILPGDRALGCSLPSGRSGAHPGELPRPGLGLGSDGGGVACPAGMGKGQHRMPSKDELVQRYNRMNTIPQTRSIQSRFLQSRNLNCIALCEGAGHPGEGTGRWAGGQHPGPRLLGWPSWSSQPGCTVPCREQPSGLPPLSPCPLLPPPSCHAGVNPLSSWTFNAGGCGGAGCDGSSREALVLTWGRRTQPHLGSPSVLSWEGWSEPGLFPVGTPVRSPWAPAPF</sequence>
<feature type="region of interest" description="Disordered" evidence="1">
    <location>
        <begin position="21"/>
        <end position="61"/>
    </location>
</feature>